<sequence>MLMTLRKQLLMAFTASISLLLGAVVFALLSLAQVNQQFYQLTHREQVLFEHLSSAYAQGLQAGQALRNILLDPANQRGHDNLKKAQQDLATLLDGAEQLADPAMQPVIAGLKTSNARRNEIIASILTQVNTDIEQAKAIQNQQETPIWREMKDVLLEQRAKTQEIAQAKENEVALIITRSQQIASALALLAVLTAIGSVWWMLRCLRRSLGADPQQVADIAHHVAAGRLDIAIPAAESSSAMAAMKLMQQGLAGMAQDIRTNSSSLSSYVSDLRNRSEDLFGRISQQGEVMASMAGSVEEMSVSVNHIADSGQSIMQRVSEGSQRSAEGIVVVDQAIEGMNLVEQRTRGIASALGELHAESEKIRSIVNVIQEVAEQTNLLALNAAIEAARAGESGRGFAVVADEVRKLAERTAQSTVEIESLMTRIQSGIDDADRLMSEGTAAVQQERQLIVEAGTVIRALDASNSQVREEVTLIVQAINEQGAASEEVSASIEAVAQLSEKYRTELDSSLAALNDTASLAETMKSVTDRFRI</sequence>
<dbReference type="GO" id="GO:0004888">
    <property type="term" value="F:transmembrane signaling receptor activity"/>
    <property type="evidence" value="ECO:0007669"/>
    <property type="project" value="InterPro"/>
</dbReference>
<keyword evidence="4" id="KW-1133">Transmembrane helix</keyword>
<dbReference type="SUPFAM" id="SSF58104">
    <property type="entry name" value="Methyl-accepting chemotaxis protein (MCP) signaling domain"/>
    <property type="match status" value="1"/>
</dbReference>
<keyword evidence="4" id="KW-0812">Transmembrane</keyword>
<feature type="domain" description="Methyl-accepting transducer" evidence="5">
    <location>
        <begin position="262"/>
        <end position="498"/>
    </location>
</feature>
<dbReference type="PANTHER" id="PTHR32089">
    <property type="entry name" value="METHYL-ACCEPTING CHEMOTAXIS PROTEIN MCPB"/>
    <property type="match status" value="1"/>
</dbReference>
<evidence type="ECO:0000313" key="6">
    <source>
        <dbReference type="EMBL" id="ACO74362.1"/>
    </source>
</evidence>
<dbReference type="GO" id="GO:0006935">
    <property type="term" value="P:chemotaxis"/>
    <property type="evidence" value="ECO:0007669"/>
    <property type="project" value="InterPro"/>
</dbReference>
<evidence type="ECO:0000259" key="5">
    <source>
        <dbReference type="PROSITE" id="PS50111"/>
    </source>
</evidence>
<dbReference type="InterPro" id="IPR004089">
    <property type="entry name" value="MCPsignal_dom"/>
</dbReference>
<dbReference type="EMBL" id="CP001154">
    <property type="protein sequence ID" value="ACO74362.1"/>
    <property type="molecule type" value="Genomic_DNA"/>
</dbReference>
<keyword evidence="7" id="KW-1185">Reference proteome</keyword>
<dbReference type="CDD" id="cd11386">
    <property type="entry name" value="MCP_signal"/>
    <property type="match status" value="1"/>
</dbReference>
<name>C1D7C2_LARHH</name>
<dbReference type="Gene3D" id="1.10.287.950">
    <property type="entry name" value="Methyl-accepting chemotaxis protein"/>
    <property type="match status" value="1"/>
</dbReference>
<evidence type="ECO:0000313" key="7">
    <source>
        <dbReference type="Proteomes" id="UP000002010"/>
    </source>
</evidence>
<dbReference type="GO" id="GO:0016020">
    <property type="term" value="C:membrane"/>
    <property type="evidence" value="ECO:0007669"/>
    <property type="project" value="InterPro"/>
</dbReference>
<dbReference type="HOGENOM" id="CLU_000445_107_27_4"/>
<accession>C1D7C2</accession>
<dbReference type="PROSITE" id="PS50111">
    <property type="entry name" value="CHEMOTAXIS_TRANSDUC_2"/>
    <property type="match status" value="1"/>
</dbReference>
<reference evidence="6 7" key="1">
    <citation type="journal article" date="2009" name="PLoS Genet.">
        <title>The complete genome and proteome of Laribacter hongkongensis reveal potential mechanisms for adaptations to different temperatures and habitats.</title>
        <authorList>
            <person name="Woo P.C."/>
            <person name="Lau S.K."/>
            <person name="Tse H."/>
            <person name="Teng J.L."/>
            <person name="Curreem S.O."/>
            <person name="Tsang A.K."/>
            <person name="Fan R.Y."/>
            <person name="Wong G.K."/>
            <person name="Huang Y."/>
            <person name="Loman N.J."/>
            <person name="Snyder L.A."/>
            <person name="Cai J.J."/>
            <person name="Huang J.D."/>
            <person name="Mak W."/>
            <person name="Pallen M.J."/>
            <person name="Lok S."/>
            <person name="Yuen K.Y."/>
        </authorList>
    </citation>
    <scope>NUCLEOTIDE SEQUENCE [LARGE SCALE GENOMIC DNA]</scope>
    <source>
        <strain evidence="6 7">HLHK9</strain>
    </source>
</reference>
<dbReference type="Pfam" id="PF00015">
    <property type="entry name" value="MCPsignal"/>
    <property type="match status" value="1"/>
</dbReference>
<feature type="transmembrane region" description="Helical" evidence="4">
    <location>
        <begin position="183"/>
        <end position="203"/>
    </location>
</feature>
<dbReference type="PRINTS" id="PR00260">
    <property type="entry name" value="CHEMTRNSDUCR"/>
</dbReference>
<organism evidence="6 7">
    <name type="scientific">Laribacter hongkongensis (strain HLHK9)</name>
    <dbReference type="NCBI Taxonomy" id="557598"/>
    <lineage>
        <taxon>Bacteria</taxon>
        <taxon>Pseudomonadati</taxon>
        <taxon>Pseudomonadota</taxon>
        <taxon>Betaproteobacteria</taxon>
        <taxon>Neisseriales</taxon>
        <taxon>Aquaspirillaceae</taxon>
        <taxon>Laribacter</taxon>
    </lineage>
</organism>
<dbReference type="PANTHER" id="PTHR32089:SF112">
    <property type="entry name" value="LYSOZYME-LIKE PROTEIN-RELATED"/>
    <property type="match status" value="1"/>
</dbReference>
<protein>
    <submittedName>
        <fullName evidence="6">Probable methyl-accepting chemotaxis protein</fullName>
    </submittedName>
</protein>
<gene>
    <name evidence="6" type="ordered locus">LHK_01372</name>
</gene>
<evidence type="ECO:0000256" key="2">
    <source>
        <dbReference type="ARBA" id="ARBA00029447"/>
    </source>
</evidence>
<dbReference type="SMART" id="SM00283">
    <property type="entry name" value="MA"/>
    <property type="match status" value="1"/>
</dbReference>
<dbReference type="Proteomes" id="UP000002010">
    <property type="component" value="Chromosome"/>
</dbReference>
<dbReference type="GO" id="GO:0007165">
    <property type="term" value="P:signal transduction"/>
    <property type="evidence" value="ECO:0007669"/>
    <property type="project" value="UniProtKB-KW"/>
</dbReference>
<proteinExistence type="inferred from homology"/>
<evidence type="ECO:0000256" key="3">
    <source>
        <dbReference type="PROSITE-ProRule" id="PRU00284"/>
    </source>
</evidence>
<comment type="similarity">
    <text evidence="2">Belongs to the methyl-accepting chemotaxis (MCP) protein family.</text>
</comment>
<dbReference type="KEGG" id="lhk:LHK_01372"/>
<dbReference type="eggNOG" id="COG0840">
    <property type="taxonomic scope" value="Bacteria"/>
</dbReference>
<evidence type="ECO:0000256" key="1">
    <source>
        <dbReference type="ARBA" id="ARBA00023224"/>
    </source>
</evidence>
<dbReference type="InterPro" id="IPR004090">
    <property type="entry name" value="Chemotax_Me-accpt_rcpt"/>
</dbReference>
<evidence type="ECO:0000256" key="4">
    <source>
        <dbReference type="SAM" id="Phobius"/>
    </source>
</evidence>
<keyword evidence="4" id="KW-0472">Membrane</keyword>
<dbReference type="STRING" id="557598.LHK_01372"/>
<dbReference type="AlphaFoldDB" id="C1D7C2"/>
<keyword evidence="1 3" id="KW-0807">Transducer</keyword>